<comment type="caution">
    <text evidence="2">The sequence shown here is derived from an EMBL/GenBank/DDBJ whole genome shotgun (WGS) entry which is preliminary data.</text>
</comment>
<feature type="region of interest" description="Disordered" evidence="1">
    <location>
        <begin position="40"/>
        <end position="114"/>
    </location>
</feature>
<dbReference type="Proteomes" id="UP001153269">
    <property type="component" value="Unassembled WGS sequence"/>
</dbReference>
<accession>A0A9N7TXS4</accession>
<feature type="compositionally biased region" description="Basic residues" evidence="1">
    <location>
        <begin position="94"/>
        <end position="105"/>
    </location>
</feature>
<dbReference type="AlphaFoldDB" id="A0A9N7TXS4"/>
<reference evidence="2" key="1">
    <citation type="submission" date="2020-03" db="EMBL/GenBank/DDBJ databases">
        <authorList>
            <person name="Weist P."/>
        </authorList>
    </citation>
    <scope>NUCLEOTIDE SEQUENCE</scope>
</reference>
<evidence type="ECO:0000313" key="3">
    <source>
        <dbReference type="Proteomes" id="UP001153269"/>
    </source>
</evidence>
<gene>
    <name evidence="2" type="ORF">PLEPLA_LOCUS8647</name>
</gene>
<evidence type="ECO:0000313" key="2">
    <source>
        <dbReference type="EMBL" id="CAB1420772.1"/>
    </source>
</evidence>
<dbReference type="EMBL" id="CADEAL010000480">
    <property type="protein sequence ID" value="CAB1420772.1"/>
    <property type="molecule type" value="Genomic_DNA"/>
</dbReference>
<keyword evidence="3" id="KW-1185">Reference proteome</keyword>
<sequence>MPMHTGESLGAHSPLSPLLRSIHNLASLTISELRPIIFSAASPQPRHHPHMGPESPAVTSRGAVSSALKQEPEESEPGSRGGAAESHCPGLTAQRRRRRQQRHGVNHPGVYVQH</sequence>
<protein>
    <submittedName>
        <fullName evidence="2">Uncharacterized protein</fullName>
    </submittedName>
</protein>
<evidence type="ECO:0000256" key="1">
    <source>
        <dbReference type="SAM" id="MobiDB-lite"/>
    </source>
</evidence>
<proteinExistence type="predicted"/>
<name>A0A9N7TXS4_PLEPL</name>
<organism evidence="2 3">
    <name type="scientific">Pleuronectes platessa</name>
    <name type="common">European plaice</name>
    <dbReference type="NCBI Taxonomy" id="8262"/>
    <lineage>
        <taxon>Eukaryota</taxon>
        <taxon>Metazoa</taxon>
        <taxon>Chordata</taxon>
        <taxon>Craniata</taxon>
        <taxon>Vertebrata</taxon>
        <taxon>Euteleostomi</taxon>
        <taxon>Actinopterygii</taxon>
        <taxon>Neopterygii</taxon>
        <taxon>Teleostei</taxon>
        <taxon>Neoteleostei</taxon>
        <taxon>Acanthomorphata</taxon>
        <taxon>Carangaria</taxon>
        <taxon>Pleuronectiformes</taxon>
        <taxon>Pleuronectoidei</taxon>
        <taxon>Pleuronectidae</taxon>
        <taxon>Pleuronectes</taxon>
    </lineage>
</organism>